<accession>A0A0F8XQZ3</accession>
<evidence type="ECO:0000313" key="3">
    <source>
        <dbReference type="EMBL" id="KKK63610.1"/>
    </source>
</evidence>
<dbReference type="SUPFAM" id="SSF52540">
    <property type="entry name" value="P-loop containing nucleoside triphosphate hydrolases"/>
    <property type="match status" value="1"/>
</dbReference>
<dbReference type="GO" id="GO:0004781">
    <property type="term" value="F:sulfate adenylyltransferase (ATP) activity"/>
    <property type="evidence" value="ECO:0007669"/>
    <property type="project" value="TreeGrafter"/>
</dbReference>
<dbReference type="PANTHER" id="PTHR42700:SF1">
    <property type="entry name" value="SULFATE ADENYLYLTRANSFERASE"/>
    <property type="match status" value="1"/>
</dbReference>
<protein>
    <recommendedName>
        <fullName evidence="2">APS kinase domain-containing protein</fullName>
    </recommendedName>
</protein>
<gene>
    <name evidence="3" type="ORF">LCGC14_2992560</name>
</gene>
<organism evidence="3">
    <name type="scientific">marine sediment metagenome</name>
    <dbReference type="NCBI Taxonomy" id="412755"/>
    <lineage>
        <taxon>unclassified sequences</taxon>
        <taxon>metagenomes</taxon>
        <taxon>ecological metagenomes</taxon>
    </lineage>
</organism>
<name>A0A0F8XQZ3_9ZZZZ</name>
<feature type="domain" description="APS kinase" evidence="2">
    <location>
        <begin position="3"/>
        <end position="71"/>
    </location>
</feature>
<reference evidence="3" key="1">
    <citation type="journal article" date="2015" name="Nature">
        <title>Complex archaea that bridge the gap between prokaryotes and eukaryotes.</title>
        <authorList>
            <person name="Spang A."/>
            <person name="Saw J.H."/>
            <person name="Jorgensen S.L."/>
            <person name="Zaremba-Niedzwiedzka K."/>
            <person name="Martijn J."/>
            <person name="Lind A.E."/>
            <person name="van Eijk R."/>
            <person name="Schleper C."/>
            <person name="Guy L."/>
            <person name="Ettema T.J."/>
        </authorList>
    </citation>
    <scope>NUCLEOTIDE SEQUENCE</scope>
</reference>
<evidence type="ECO:0000259" key="2">
    <source>
        <dbReference type="Pfam" id="PF01583"/>
    </source>
</evidence>
<sequence>WLGRRVVILDGDEMRETISLGAGFSQEEREIHNLRVARLAQSMATQGFLVIVSVIAPFASTRAKIQEICTPQWVYMKKERTQSEEIYPYEVPTDPILTLDTDELSSEETFHKFSEWLSRV</sequence>
<evidence type="ECO:0000256" key="1">
    <source>
        <dbReference type="ARBA" id="ARBA00022679"/>
    </source>
</evidence>
<dbReference type="EMBL" id="LAZR01061423">
    <property type="protein sequence ID" value="KKK63610.1"/>
    <property type="molecule type" value="Genomic_DNA"/>
</dbReference>
<dbReference type="AlphaFoldDB" id="A0A0F8XQZ3"/>
<dbReference type="GO" id="GO:0010134">
    <property type="term" value="P:sulfate assimilation via adenylyl sulfate reduction"/>
    <property type="evidence" value="ECO:0007669"/>
    <property type="project" value="TreeGrafter"/>
</dbReference>
<dbReference type="InterPro" id="IPR050512">
    <property type="entry name" value="Sulf_AdTrans/APS_kinase"/>
</dbReference>
<dbReference type="Gene3D" id="3.40.50.300">
    <property type="entry name" value="P-loop containing nucleotide triphosphate hydrolases"/>
    <property type="match status" value="1"/>
</dbReference>
<dbReference type="InterPro" id="IPR059117">
    <property type="entry name" value="APS_kinase_dom"/>
</dbReference>
<comment type="caution">
    <text evidence="3">The sequence shown here is derived from an EMBL/GenBank/DDBJ whole genome shotgun (WGS) entry which is preliminary data.</text>
</comment>
<dbReference type="InterPro" id="IPR027417">
    <property type="entry name" value="P-loop_NTPase"/>
</dbReference>
<dbReference type="GO" id="GO:0019379">
    <property type="term" value="P:sulfate assimilation, phosphoadenylyl sulfate reduction by phosphoadenylyl-sulfate reductase (thioredoxin)"/>
    <property type="evidence" value="ECO:0007669"/>
    <property type="project" value="TreeGrafter"/>
</dbReference>
<dbReference type="Pfam" id="PF01583">
    <property type="entry name" value="APS_kinase"/>
    <property type="match status" value="1"/>
</dbReference>
<feature type="non-terminal residue" evidence="3">
    <location>
        <position position="1"/>
    </location>
</feature>
<proteinExistence type="predicted"/>
<dbReference type="GO" id="GO:0005737">
    <property type="term" value="C:cytoplasm"/>
    <property type="evidence" value="ECO:0007669"/>
    <property type="project" value="TreeGrafter"/>
</dbReference>
<keyword evidence="1" id="KW-0808">Transferase</keyword>
<dbReference type="PANTHER" id="PTHR42700">
    <property type="entry name" value="SULFATE ADENYLYLTRANSFERASE"/>
    <property type="match status" value="1"/>
</dbReference>